<keyword evidence="5" id="KW-1185">Reference proteome</keyword>
<evidence type="ECO:0000256" key="1">
    <source>
        <dbReference type="ARBA" id="ARBA00023125"/>
    </source>
</evidence>
<comment type="caution">
    <text evidence="4">The sequence shown here is derived from an EMBL/GenBank/DDBJ whole genome shotgun (WGS) entry which is preliminary data.</text>
</comment>
<organism evidence="4 5">
    <name type="scientific">Rhipicephalus microplus</name>
    <name type="common">Cattle tick</name>
    <name type="synonym">Boophilus microplus</name>
    <dbReference type="NCBI Taxonomy" id="6941"/>
    <lineage>
        <taxon>Eukaryota</taxon>
        <taxon>Metazoa</taxon>
        <taxon>Ecdysozoa</taxon>
        <taxon>Arthropoda</taxon>
        <taxon>Chelicerata</taxon>
        <taxon>Arachnida</taxon>
        <taxon>Acari</taxon>
        <taxon>Parasitiformes</taxon>
        <taxon>Ixodida</taxon>
        <taxon>Ixodoidea</taxon>
        <taxon>Ixodidae</taxon>
        <taxon>Rhipicephalinae</taxon>
        <taxon>Rhipicephalus</taxon>
        <taxon>Boophilus</taxon>
    </lineage>
</organism>
<gene>
    <name evidence="4" type="ORF">HPB51_008941</name>
</gene>
<reference evidence="4" key="2">
    <citation type="submission" date="2021-09" db="EMBL/GenBank/DDBJ databases">
        <authorList>
            <person name="Jia N."/>
            <person name="Wang J."/>
            <person name="Shi W."/>
            <person name="Du L."/>
            <person name="Sun Y."/>
            <person name="Zhan W."/>
            <person name="Jiang J."/>
            <person name="Wang Q."/>
            <person name="Zhang B."/>
            <person name="Ji P."/>
            <person name="Sakyi L.B."/>
            <person name="Cui X."/>
            <person name="Yuan T."/>
            <person name="Jiang B."/>
            <person name="Yang W."/>
            <person name="Lam T.T.-Y."/>
            <person name="Chang Q."/>
            <person name="Ding S."/>
            <person name="Wang X."/>
            <person name="Zhu J."/>
            <person name="Ruan X."/>
            <person name="Zhao L."/>
            <person name="Wei J."/>
            <person name="Que T."/>
            <person name="Du C."/>
            <person name="Cheng J."/>
            <person name="Dai P."/>
            <person name="Han X."/>
            <person name="Huang E."/>
            <person name="Gao Y."/>
            <person name="Liu J."/>
            <person name="Shao H."/>
            <person name="Ye R."/>
            <person name="Li L."/>
            <person name="Wei W."/>
            <person name="Wang X."/>
            <person name="Wang C."/>
            <person name="Huo Q."/>
            <person name="Li W."/>
            <person name="Guo W."/>
            <person name="Chen H."/>
            <person name="Chen S."/>
            <person name="Zhou L."/>
            <person name="Zhou L."/>
            <person name="Ni X."/>
            <person name="Tian J."/>
            <person name="Zhou Y."/>
            <person name="Sheng Y."/>
            <person name="Liu T."/>
            <person name="Pan Y."/>
            <person name="Xia L."/>
            <person name="Li J."/>
            <person name="Zhao F."/>
            <person name="Cao W."/>
        </authorList>
    </citation>
    <scope>NUCLEOTIDE SEQUENCE</scope>
    <source>
        <strain evidence="4">Rmic-2018</strain>
        <tissue evidence="4">Larvae</tissue>
    </source>
</reference>
<sequence length="131" mass="14918">MGPDRCSVMGRYASFTAAFKLKALDYAQDHGNRAAGRHFGVDEIRIRYWKKQRDMLMASNSTRWAFRGPKSGKFSDIDKAVLEYVKDMRKDGYAVSLDMIRTQACSFPEAGNSHKGHPRQFRLVDTLHAAE</sequence>
<dbReference type="Gene3D" id="1.10.10.60">
    <property type="entry name" value="Homeodomain-like"/>
    <property type="match status" value="1"/>
</dbReference>
<dbReference type="Pfam" id="PF09607">
    <property type="entry name" value="BrkDBD"/>
    <property type="match status" value="1"/>
</dbReference>
<dbReference type="AlphaFoldDB" id="A0A9J6D4K3"/>
<proteinExistence type="predicted"/>
<feature type="domain" description="HTH CENPB-type" evidence="2">
    <location>
        <begin position="74"/>
        <end position="108"/>
    </location>
</feature>
<dbReference type="Pfam" id="PF03221">
    <property type="entry name" value="HTH_Tnp_Tc5"/>
    <property type="match status" value="1"/>
</dbReference>
<accession>A0A9J6D4K3</accession>
<evidence type="ECO:0000313" key="5">
    <source>
        <dbReference type="Proteomes" id="UP000821866"/>
    </source>
</evidence>
<dbReference type="EMBL" id="JABSTU010000011">
    <property type="protein sequence ID" value="KAH8009011.1"/>
    <property type="molecule type" value="Genomic_DNA"/>
</dbReference>
<dbReference type="InterPro" id="IPR006600">
    <property type="entry name" value="HTH_CenpB_DNA-bd_dom"/>
</dbReference>
<evidence type="ECO:0008006" key="6">
    <source>
        <dbReference type="Google" id="ProtNLM"/>
    </source>
</evidence>
<keyword evidence="1" id="KW-0238">DNA-binding</keyword>
<dbReference type="Proteomes" id="UP000821866">
    <property type="component" value="Chromosome 9"/>
</dbReference>
<dbReference type="InterPro" id="IPR018586">
    <property type="entry name" value="Brinker_DNA-bd"/>
</dbReference>
<feature type="domain" description="Brinker DNA-binding" evidence="3">
    <location>
        <begin position="13"/>
        <end position="59"/>
    </location>
</feature>
<evidence type="ECO:0000259" key="3">
    <source>
        <dbReference type="Pfam" id="PF09607"/>
    </source>
</evidence>
<protein>
    <recommendedName>
        <fullName evidence="6">Pogo transposable element</fullName>
    </recommendedName>
</protein>
<evidence type="ECO:0000259" key="2">
    <source>
        <dbReference type="Pfam" id="PF03221"/>
    </source>
</evidence>
<evidence type="ECO:0000313" key="4">
    <source>
        <dbReference type="EMBL" id="KAH8009011.1"/>
    </source>
</evidence>
<dbReference type="GO" id="GO:0003677">
    <property type="term" value="F:DNA binding"/>
    <property type="evidence" value="ECO:0007669"/>
    <property type="project" value="UniProtKB-KW"/>
</dbReference>
<name>A0A9J6D4K3_RHIMP</name>
<reference evidence="4" key="1">
    <citation type="journal article" date="2020" name="Cell">
        <title>Large-Scale Comparative Analyses of Tick Genomes Elucidate Their Genetic Diversity and Vector Capacities.</title>
        <authorList>
            <consortium name="Tick Genome and Microbiome Consortium (TIGMIC)"/>
            <person name="Jia N."/>
            <person name="Wang J."/>
            <person name="Shi W."/>
            <person name="Du L."/>
            <person name="Sun Y."/>
            <person name="Zhan W."/>
            <person name="Jiang J.F."/>
            <person name="Wang Q."/>
            <person name="Zhang B."/>
            <person name="Ji P."/>
            <person name="Bell-Sakyi L."/>
            <person name="Cui X.M."/>
            <person name="Yuan T.T."/>
            <person name="Jiang B.G."/>
            <person name="Yang W.F."/>
            <person name="Lam T.T."/>
            <person name="Chang Q.C."/>
            <person name="Ding S.J."/>
            <person name="Wang X.J."/>
            <person name="Zhu J.G."/>
            <person name="Ruan X.D."/>
            <person name="Zhao L."/>
            <person name="Wei J.T."/>
            <person name="Ye R.Z."/>
            <person name="Que T.C."/>
            <person name="Du C.H."/>
            <person name="Zhou Y.H."/>
            <person name="Cheng J.X."/>
            <person name="Dai P.F."/>
            <person name="Guo W.B."/>
            <person name="Han X.H."/>
            <person name="Huang E.J."/>
            <person name="Li L.F."/>
            <person name="Wei W."/>
            <person name="Gao Y.C."/>
            <person name="Liu J.Z."/>
            <person name="Shao H.Z."/>
            <person name="Wang X."/>
            <person name="Wang C.C."/>
            <person name="Yang T.C."/>
            <person name="Huo Q.B."/>
            <person name="Li W."/>
            <person name="Chen H.Y."/>
            <person name="Chen S.E."/>
            <person name="Zhou L.G."/>
            <person name="Ni X.B."/>
            <person name="Tian J.H."/>
            <person name="Sheng Y."/>
            <person name="Liu T."/>
            <person name="Pan Y.S."/>
            <person name="Xia L.Y."/>
            <person name="Li J."/>
            <person name="Zhao F."/>
            <person name="Cao W.C."/>
        </authorList>
    </citation>
    <scope>NUCLEOTIDE SEQUENCE</scope>
    <source>
        <strain evidence="4">Rmic-2018</strain>
    </source>
</reference>